<accession>A0A1I2Q3U0</accession>
<dbReference type="STRING" id="1529.SAMN04487885_1364"/>
<evidence type="ECO:0000313" key="2">
    <source>
        <dbReference type="EMBL" id="PWL51710.1"/>
    </source>
</evidence>
<evidence type="ECO:0000313" key="3">
    <source>
        <dbReference type="EMBL" id="SFG23145.1"/>
    </source>
</evidence>
<dbReference type="OrthoDB" id="4966203at2"/>
<dbReference type="InterPro" id="IPR014509">
    <property type="entry name" value="YjdF-like"/>
</dbReference>
<evidence type="ECO:0000313" key="5">
    <source>
        <dbReference type="Proteomes" id="UP000246114"/>
    </source>
</evidence>
<feature type="transmembrane region" description="Helical" evidence="1">
    <location>
        <begin position="116"/>
        <end position="136"/>
    </location>
</feature>
<feature type="transmembrane region" description="Helical" evidence="1">
    <location>
        <begin position="156"/>
        <end position="178"/>
    </location>
</feature>
<dbReference type="Pfam" id="PF09997">
    <property type="entry name" value="DUF2238"/>
    <property type="match status" value="1"/>
</dbReference>
<feature type="transmembrane region" description="Helical" evidence="1">
    <location>
        <begin position="53"/>
        <end position="71"/>
    </location>
</feature>
<feature type="transmembrane region" description="Helical" evidence="1">
    <location>
        <begin position="28"/>
        <end position="46"/>
    </location>
</feature>
<keyword evidence="1" id="KW-0812">Transmembrane</keyword>
<feature type="transmembrane region" description="Helical" evidence="1">
    <location>
        <begin position="5"/>
        <end position="22"/>
    </location>
</feature>
<gene>
    <name evidence="2" type="ORF">DBY38_13630</name>
    <name evidence="3" type="ORF">SAMN04487885_1364</name>
</gene>
<evidence type="ECO:0000313" key="4">
    <source>
        <dbReference type="Proteomes" id="UP000182135"/>
    </source>
</evidence>
<keyword evidence="1" id="KW-1133">Transmembrane helix</keyword>
<dbReference type="eggNOG" id="ENOG5033FZI">
    <property type="taxonomic scope" value="Bacteria"/>
</dbReference>
<keyword evidence="1" id="KW-0472">Membrane</keyword>
<evidence type="ECO:0008006" key="6">
    <source>
        <dbReference type="Google" id="ProtNLM"/>
    </source>
</evidence>
<sequence length="197" mass="22150">MVKKFRAALIIITLLICGYGLITSNMHYTSSAALTLASIVVIEIFLKICTVKIPPIISISIYIFVFLSMNLGKSLNFYGVPYWDKFLHLTSGLLLAFIGMLILWSLNAKGKELHPAVIIAFVLIFSIASAGVWEIWEFTTDSLFGLTAQNNSLNDTMWDIICGTIGGSIVCIFLYLYYYKGKKFKIIKNTIDYMDKK</sequence>
<protein>
    <recommendedName>
        <fullName evidence="6">Membrane-spanning protein</fullName>
    </recommendedName>
</protein>
<proteinExistence type="predicted"/>
<dbReference type="EMBL" id="QAMZ01000054">
    <property type="protein sequence ID" value="PWL51710.1"/>
    <property type="molecule type" value="Genomic_DNA"/>
</dbReference>
<organism evidence="3 4">
    <name type="scientific">Clostridium cadaveris</name>
    <dbReference type="NCBI Taxonomy" id="1529"/>
    <lineage>
        <taxon>Bacteria</taxon>
        <taxon>Bacillati</taxon>
        <taxon>Bacillota</taxon>
        <taxon>Clostridia</taxon>
        <taxon>Eubacteriales</taxon>
        <taxon>Clostridiaceae</taxon>
        <taxon>Clostridium</taxon>
    </lineage>
</organism>
<evidence type="ECO:0000256" key="1">
    <source>
        <dbReference type="SAM" id="Phobius"/>
    </source>
</evidence>
<dbReference type="EMBL" id="FOOE01000036">
    <property type="protein sequence ID" value="SFG23145.1"/>
    <property type="molecule type" value="Genomic_DNA"/>
</dbReference>
<reference evidence="2 5" key="2">
    <citation type="submission" date="2018-03" db="EMBL/GenBank/DDBJ databases">
        <title>The uncultured portion of the human microbiome is neutrally assembled.</title>
        <authorList>
            <person name="Jeraldo P."/>
            <person name="Boardman L."/>
            <person name="White B.A."/>
            <person name="Nelson H."/>
            <person name="Goldenfeld N."/>
            <person name="Chia N."/>
        </authorList>
    </citation>
    <scope>NUCLEOTIDE SEQUENCE [LARGE SCALE GENOMIC DNA]</scope>
    <source>
        <strain evidence="2">CIM:MAG 903</strain>
    </source>
</reference>
<reference evidence="3 4" key="1">
    <citation type="submission" date="2016-10" db="EMBL/GenBank/DDBJ databases">
        <authorList>
            <person name="de Groot N.N."/>
        </authorList>
    </citation>
    <scope>NUCLEOTIDE SEQUENCE [LARGE SCALE GENOMIC DNA]</scope>
    <source>
        <strain evidence="3 4">NLAE-zl-G419</strain>
    </source>
</reference>
<dbReference type="Proteomes" id="UP000182135">
    <property type="component" value="Unassembled WGS sequence"/>
</dbReference>
<dbReference type="Proteomes" id="UP000246114">
    <property type="component" value="Unassembled WGS sequence"/>
</dbReference>
<keyword evidence="4" id="KW-1185">Reference proteome</keyword>
<name>A0A1I2Q3U0_9CLOT</name>
<feature type="transmembrane region" description="Helical" evidence="1">
    <location>
        <begin position="86"/>
        <end position="104"/>
    </location>
</feature>
<dbReference type="AlphaFoldDB" id="A0A1I2Q3U0"/>
<dbReference type="RefSeq" id="WP_051196347.1">
    <property type="nucleotide sequence ID" value="NZ_CABMJC010000029.1"/>
</dbReference>